<proteinExistence type="inferred from homology"/>
<gene>
    <name evidence="10" type="ORF">RDB_LOCUS23630</name>
</gene>
<dbReference type="GO" id="GO:0005732">
    <property type="term" value="C:sno(s)RNA-containing ribonucleoprotein complex"/>
    <property type="evidence" value="ECO:0007669"/>
    <property type="project" value="InterPro"/>
</dbReference>
<dbReference type="InterPro" id="IPR040309">
    <property type="entry name" value="Naf1"/>
</dbReference>
<dbReference type="PANTHER" id="PTHR31633">
    <property type="entry name" value="H/ACA RIBONUCLEOPROTEIN COMPLEX NON-CORE SUBUNIT NAF1"/>
    <property type="match status" value="1"/>
</dbReference>
<dbReference type="GO" id="GO:0006364">
    <property type="term" value="P:rRNA processing"/>
    <property type="evidence" value="ECO:0007669"/>
    <property type="project" value="UniProtKB-KW"/>
</dbReference>
<dbReference type="Gene3D" id="2.40.10.230">
    <property type="entry name" value="Probable tRNA pseudouridine synthase domain"/>
    <property type="match status" value="1"/>
</dbReference>
<evidence type="ECO:0000313" key="11">
    <source>
        <dbReference type="Proteomes" id="UP000663826"/>
    </source>
</evidence>
<evidence type="ECO:0000256" key="3">
    <source>
        <dbReference type="ARBA" id="ARBA00021438"/>
    </source>
</evidence>
<protein>
    <recommendedName>
        <fullName evidence="3">H/ACA ribonucleoprotein complex non-core subunit NAF1</fullName>
    </recommendedName>
</protein>
<dbReference type="AlphaFoldDB" id="A0A8H2WJK7"/>
<evidence type="ECO:0000256" key="9">
    <source>
        <dbReference type="SAM" id="MobiDB-lite"/>
    </source>
</evidence>
<dbReference type="InterPro" id="IPR038664">
    <property type="entry name" value="Gar1/Naf1_Cbf5-bd_sf"/>
</dbReference>
<keyword evidence="6" id="KW-0597">Phosphoprotein</keyword>
<dbReference type="Pfam" id="PF04410">
    <property type="entry name" value="Gar1"/>
    <property type="match status" value="1"/>
</dbReference>
<dbReference type="GO" id="GO:0000493">
    <property type="term" value="P:box H/ACA snoRNP assembly"/>
    <property type="evidence" value="ECO:0007669"/>
    <property type="project" value="InterPro"/>
</dbReference>
<evidence type="ECO:0000256" key="5">
    <source>
        <dbReference type="ARBA" id="ARBA00022552"/>
    </source>
</evidence>
<feature type="region of interest" description="Disordered" evidence="9">
    <location>
        <begin position="284"/>
        <end position="450"/>
    </location>
</feature>
<keyword evidence="4" id="KW-0690">Ribosome biogenesis</keyword>
<name>A0A8H2WJK7_9AGAM</name>
<reference evidence="10" key="1">
    <citation type="submission" date="2021-01" db="EMBL/GenBank/DDBJ databases">
        <authorList>
            <person name="Kaushik A."/>
        </authorList>
    </citation>
    <scope>NUCLEOTIDE SEQUENCE</scope>
    <source>
        <strain evidence="10">AG1-1B</strain>
    </source>
</reference>
<feature type="compositionally biased region" description="Acidic residues" evidence="9">
    <location>
        <begin position="92"/>
        <end position="103"/>
    </location>
</feature>
<comment type="caution">
    <text evidence="10">The sequence shown here is derived from an EMBL/GenBank/DDBJ whole genome shotgun (WGS) entry which is preliminary data.</text>
</comment>
<feature type="compositionally biased region" description="Basic residues" evidence="9">
    <location>
        <begin position="414"/>
        <end position="424"/>
    </location>
</feature>
<dbReference type="GO" id="GO:0005634">
    <property type="term" value="C:nucleus"/>
    <property type="evidence" value="ECO:0007669"/>
    <property type="project" value="UniProtKB-SubCell"/>
</dbReference>
<dbReference type="GO" id="GO:0001522">
    <property type="term" value="P:pseudouridine synthesis"/>
    <property type="evidence" value="ECO:0007669"/>
    <property type="project" value="InterPro"/>
</dbReference>
<dbReference type="GO" id="GO:0003723">
    <property type="term" value="F:RNA binding"/>
    <property type="evidence" value="ECO:0007669"/>
    <property type="project" value="UniProtKB-KW"/>
</dbReference>
<dbReference type="PANTHER" id="PTHR31633:SF1">
    <property type="entry name" value="H_ACA RIBONUCLEOPROTEIN COMPLEX NON-CORE SUBUNIT NAF1"/>
    <property type="match status" value="1"/>
</dbReference>
<evidence type="ECO:0000256" key="6">
    <source>
        <dbReference type="ARBA" id="ARBA00022553"/>
    </source>
</evidence>
<evidence type="ECO:0000256" key="8">
    <source>
        <dbReference type="ARBA" id="ARBA00023242"/>
    </source>
</evidence>
<accession>A0A8H2WJK7</accession>
<organism evidence="10 11">
    <name type="scientific">Rhizoctonia solani</name>
    <dbReference type="NCBI Taxonomy" id="456999"/>
    <lineage>
        <taxon>Eukaryota</taxon>
        <taxon>Fungi</taxon>
        <taxon>Dikarya</taxon>
        <taxon>Basidiomycota</taxon>
        <taxon>Agaricomycotina</taxon>
        <taxon>Agaricomycetes</taxon>
        <taxon>Cantharellales</taxon>
        <taxon>Ceratobasidiaceae</taxon>
        <taxon>Rhizoctonia</taxon>
    </lineage>
</organism>
<feature type="compositionally biased region" description="Basic and acidic residues" evidence="9">
    <location>
        <begin position="403"/>
        <end position="413"/>
    </location>
</feature>
<feature type="region of interest" description="Disordered" evidence="9">
    <location>
        <begin position="20"/>
        <end position="139"/>
    </location>
</feature>
<keyword evidence="7" id="KW-0694">RNA-binding</keyword>
<evidence type="ECO:0000313" key="10">
    <source>
        <dbReference type="EMBL" id="CAE6386757.1"/>
    </source>
</evidence>
<dbReference type="InterPro" id="IPR007504">
    <property type="entry name" value="H/ACA_rnp_Gar1/Naf1"/>
</dbReference>
<sequence length="569" mass="62342">MDVDAPVQDDLLLIMHSYVDLPPQPAHSGKAERQQSPTKPVAEHEDSDEDEVELAIQLEPSDDEDGIKNVRGMQNGKAVPSVVANVSRSDSDSDPDSSDSDSDVEMKVTKYPTKKQPALQQVLGDSDAEDDEDAPSGSIAQYAGTKNEVLLPEVKAPELAIVPPEEVIELIGEVMTVIDSVVVIKGYASGVDRVLDTDSLLAFEDRKVFGVVFETFGAVKQPLYSVRFPSASAIDKNTVWAGKQIFHVPTRSNFVFTSDIARIKGSDASNLHDEEVAEDQLDFSDDEAEAQWRRNRKEAKRSQAPDNMYQTTPTSSKPPLPALLPYPATDDGDVPYSTLPYDEVPDPRPAPAAYDPYFEHEGETSATPVGPSAQVRTESESSGPRGRGRGRDQGRRRGSPNQHRNERQPDDRGRPKRGRGGRGRGRGDRRQGRGGSGGGGGNFPNQHQAEYYPEPSSMIYTMANSTGQYPSTTHEEGYNPVNGGNGYWDPAMMPHINPRFFSGDMAASVSGDFGMHWPNNQGYDYAYQQSGYGRGGHDLGDQNYNNPSFWMPGEQPYPSENHGSPSHRQ</sequence>
<evidence type="ECO:0000256" key="2">
    <source>
        <dbReference type="ARBA" id="ARBA00009801"/>
    </source>
</evidence>
<comment type="similarity">
    <text evidence="2">Belongs to the NAF1 family.</text>
</comment>
<keyword evidence="5" id="KW-0698">rRNA processing</keyword>
<dbReference type="SUPFAM" id="SSF50447">
    <property type="entry name" value="Translation proteins"/>
    <property type="match status" value="1"/>
</dbReference>
<feature type="compositionally biased region" description="Gly residues" evidence="9">
    <location>
        <begin position="433"/>
        <end position="442"/>
    </location>
</feature>
<evidence type="ECO:0000256" key="1">
    <source>
        <dbReference type="ARBA" id="ARBA00004123"/>
    </source>
</evidence>
<dbReference type="Proteomes" id="UP000663826">
    <property type="component" value="Unassembled WGS sequence"/>
</dbReference>
<evidence type="ECO:0000256" key="4">
    <source>
        <dbReference type="ARBA" id="ARBA00022517"/>
    </source>
</evidence>
<dbReference type="EMBL" id="CAJMWQ010000823">
    <property type="protein sequence ID" value="CAE6386757.1"/>
    <property type="molecule type" value="Genomic_DNA"/>
</dbReference>
<comment type="subcellular location">
    <subcellularLocation>
        <location evidence="1">Nucleus</location>
    </subcellularLocation>
</comment>
<keyword evidence="8" id="KW-0539">Nucleus</keyword>
<dbReference type="InterPro" id="IPR009000">
    <property type="entry name" value="Transl_B-barrel_sf"/>
</dbReference>
<feature type="region of interest" description="Disordered" evidence="9">
    <location>
        <begin position="533"/>
        <end position="569"/>
    </location>
</feature>
<evidence type="ECO:0000256" key="7">
    <source>
        <dbReference type="ARBA" id="ARBA00022884"/>
    </source>
</evidence>